<evidence type="ECO:0000259" key="4">
    <source>
        <dbReference type="Pfam" id="PF12612"/>
    </source>
</evidence>
<dbReference type="Proteomes" id="UP000000561">
    <property type="component" value="Chromosome 1"/>
</dbReference>
<dbReference type="Pfam" id="PF25767">
    <property type="entry name" value="ARM_TBCD_2nd"/>
    <property type="match status" value="1"/>
</dbReference>
<gene>
    <name evidence="6" type="ORF">UMAG_00347</name>
</gene>
<keyword evidence="1" id="KW-0143">Chaperone</keyword>
<dbReference type="GO" id="GO:0006457">
    <property type="term" value="P:protein folding"/>
    <property type="evidence" value="ECO:0000318"/>
    <property type="project" value="GO_Central"/>
</dbReference>
<evidence type="ECO:0000313" key="7">
    <source>
        <dbReference type="Proteomes" id="UP000000561"/>
    </source>
</evidence>
<dbReference type="EMBL" id="CM003140">
    <property type="protein sequence ID" value="KIS71920.1"/>
    <property type="molecule type" value="Genomic_DNA"/>
</dbReference>
<dbReference type="AlphaFoldDB" id="A0A0D1EC53"/>
<reference evidence="6 7" key="1">
    <citation type="journal article" date="2006" name="Nature">
        <title>Insights from the genome of the biotrophic fungal plant pathogen Ustilago maydis.</title>
        <authorList>
            <person name="Kamper J."/>
            <person name="Kahmann R."/>
            <person name="Bolker M."/>
            <person name="Ma L.J."/>
            <person name="Brefort T."/>
            <person name="Saville B.J."/>
            <person name="Banuett F."/>
            <person name="Kronstad J.W."/>
            <person name="Gold S.E."/>
            <person name="Muller O."/>
            <person name="Perlin M.H."/>
            <person name="Wosten H.A."/>
            <person name="de Vries R."/>
            <person name="Ruiz-Herrera J."/>
            <person name="Reynaga-Pena C.G."/>
            <person name="Snetselaar K."/>
            <person name="McCann M."/>
            <person name="Perez-Martin J."/>
            <person name="Feldbrugge M."/>
            <person name="Basse C.W."/>
            <person name="Steinberg G."/>
            <person name="Ibeas J.I."/>
            <person name="Holloman W."/>
            <person name="Guzman P."/>
            <person name="Farman M."/>
            <person name="Stajich J.E."/>
            <person name="Sentandreu R."/>
            <person name="Gonzalez-Prieto J.M."/>
            <person name="Kennell J.C."/>
            <person name="Molina L."/>
            <person name="Schirawski J."/>
            <person name="Mendoza-Mendoza A."/>
            <person name="Greilinger D."/>
            <person name="Munch K."/>
            <person name="Rossel N."/>
            <person name="Scherer M."/>
            <person name="Vranes M."/>
            <person name="Ladendorf O."/>
            <person name="Vincon V."/>
            <person name="Fuchs U."/>
            <person name="Sandrock B."/>
            <person name="Meng S."/>
            <person name="Ho E.C."/>
            <person name="Cahill M.J."/>
            <person name="Boyce K.J."/>
            <person name="Klose J."/>
            <person name="Klosterman S.J."/>
            <person name="Deelstra H.J."/>
            <person name="Ortiz-Castellanos L."/>
            <person name="Li W."/>
            <person name="Sanchez-Alonso P."/>
            <person name="Schreier P.H."/>
            <person name="Hauser-Hahn I."/>
            <person name="Vaupel M."/>
            <person name="Koopmann E."/>
            <person name="Friedrich G."/>
            <person name="Voss H."/>
            <person name="Schluter T."/>
            <person name="Margolis J."/>
            <person name="Platt D."/>
            <person name="Swimmer C."/>
            <person name="Gnirke A."/>
            <person name="Chen F."/>
            <person name="Vysotskaia V."/>
            <person name="Mannhaupt G."/>
            <person name="Guldener U."/>
            <person name="Munsterkotter M."/>
            <person name="Haase D."/>
            <person name="Oesterheld M."/>
            <person name="Mewes H.W."/>
            <person name="Mauceli E.W."/>
            <person name="DeCaprio D."/>
            <person name="Wade C.M."/>
            <person name="Butler J."/>
            <person name="Young S."/>
            <person name="Jaffe D.B."/>
            <person name="Calvo S."/>
            <person name="Nusbaum C."/>
            <person name="Galagan J."/>
            <person name="Birren B.W."/>
        </authorList>
    </citation>
    <scope>NUCLEOTIDE SEQUENCE [LARGE SCALE GENOMIC DNA]</scope>
    <source>
        <strain evidence="7">DSM 14603 / FGSC 9021 / UM521</strain>
    </source>
</reference>
<dbReference type="PANTHER" id="PTHR12658">
    <property type="entry name" value="BETA-TUBULIN COFACTOR D"/>
    <property type="match status" value="1"/>
</dbReference>
<feature type="repeat" description="HEAT" evidence="2">
    <location>
        <begin position="381"/>
        <end position="418"/>
    </location>
</feature>
<dbReference type="Pfam" id="PF12612">
    <property type="entry name" value="TFCD_C"/>
    <property type="match status" value="1"/>
</dbReference>
<dbReference type="GO" id="GO:0007021">
    <property type="term" value="P:tubulin complex assembly"/>
    <property type="evidence" value="ECO:0007669"/>
    <property type="project" value="InterPro"/>
</dbReference>
<dbReference type="PROSITE" id="PS50077">
    <property type="entry name" value="HEAT_REPEAT"/>
    <property type="match status" value="1"/>
</dbReference>
<evidence type="ECO:0000259" key="5">
    <source>
        <dbReference type="Pfam" id="PF25767"/>
    </source>
</evidence>
<dbReference type="KEGG" id="uma:UMAG_00347"/>
<dbReference type="eggNOG" id="KOG1943">
    <property type="taxonomic scope" value="Eukaryota"/>
</dbReference>
<dbReference type="SUPFAM" id="SSF48371">
    <property type="entry name" value="ARM repeat"/>
    <property type="match status" value="2"/>
</dbReference>
<evidence type="ECO:0000313" key="6">
    <source>
        <dbReference type="EMBL" id="KIS71920.1"/>
    </source>
</evidence>
<dbReference type="GO" id="GO:0007023">
    <property type="term" value="P:post-chaperonin tubulin folding pathway"/>
    <property type="evidence" value="ECO:0007669"/>
    <property type="project" value="InterPro"/>
</dbReference>
<dbReference type="FunCoup" id="A0A0D1EC53">
    <property type="interactions" value="413"/>
</dbReference>
<dbReference type="InterPro" id="IPR021133">
    <property type="entry name" value="HEAT_type_2"/>
</dbReference>
<organism evidence="6 7">
    <name type="scientific">Mycosarcoma maydis</name>
    <name type="common">Corn smut fungus</name>
    <name type="synonym">Ustilago maydis</name>
    <dbReference type="NCBI Taxonomy" id="5270"/>
    <lineage>
        <taxon>Eukaryota</taxon>
        <taxon>Fungi</taxon>
        <taxon>Dikarya</taxon>
        <taxon>Basidiomycota</taxon>
        <taxon>Ustilaginomycotina</taxon>
        <taxon>Ustilaginomycetes</taxon>
        <taxon>Ustilaginales</taxon>
        <taxon>Ustilaginaceae</taxon>
        <taxon>Mycosarcoma</taxon>
    </lineage>
</organism>
<dbReference type="OrthoDB" id="1735853at2759"/>
<dbReference type="GO" id="GO:0000226">
    <property type="term" value="P:microtubule cytoskeleton organization"/>
    <property type="evidence" value="ECO:0000318"/>
    <property type="project" value="GO_Central"/>
</dbReference>
<dbReference type="InterPro" id="IPR058033">
    <property type="entry name" value="ARM_TBCD_2nd"/>
</dbReference>
<name>A0A0D1EC53_MYCMD</name>
<evidence type="ECO:0000256" key="1">
    <source>
        <dbReference type="ARBA" id="ARBA00023186"/>
    </source>
</evidence>
<dbReference type="InParanoid" id="A0A0D1EC53"/>
<feature type="domain" description="Tubulin-folding cofactor D C-terminal" evidence="4">
    <location>
        <begin position="911"/>
        <end position="1111"/>
    </location>
</feature>
<dbReference type="GeneID" id="23561675"/>
<dbReference type="Gene3D" id="1.25.10.10">
    <property type="entry name" value="Leucine-rich Repeat Variant"/>
    <property type="match status" value="1"/>
</dbReference>
<dbReference type="PANTHER" id="PTHR12658:SF0">
    <property type="entry name" value="TUBULIN-SPECIFIC CHAPERONE D"/>
    <property type="match status" value="1"/>
</dbReference>
<dbReference type="Pfam" id="PF23579">
    <property type="entry name" value="ARM_TBCD"/>
    <property type="match status" value="1"/>
</dbReference>
<sequence length="1224" mass="134772">MTLVEAVIEDPSALVEEKDLVRFERAEEYLSLLSSLLSSTSSASAFSSARAALVTPSIPADDVLTKLVAILDEYQDHPHLLDPYLERIVSPPVESLQRHVRYATNSYHGSTANLLTPEAVARLSKLVYAYTKVRGYKTIVHYFPHEVADLPATLSFLEQLQQSLGADAKDSFASCWELRYLCLLWLSLICMIPFDLAKFDRVSHGAKKTTASRIAAVAEYFITSPGKERDAAAVVLGRLFQRDDVQLKDDFDSFLASSLEELRGKELSPFHATGIFQALCEVLKTSEPEFVRKNFIWIRNILDEYDTAHNSSLRNNGLIIKYQTKLNGRVALKLLRPRNRKRANKFHVLGASSSNIPSSDQHGNDDDDEDESEIPEEVETLISCLMEALQHNDTVVRYSAAKGLARICDRLPTSFLNQVVEAIISLFHINVPDVYTGASDLNSVSEHSWQGACMALAELSRRGLLFAEMLSEALPWILKALLFDVRRGAHSVGANVRDAACYVVWALARSNDTDSIRPHALDLAKRLVAVATLDRDVSIRRAASAAFQESVGRLALFPHGIEVIRMTDFYAVSVRRNAFLECALKVAAFEEYRGYLVDHLIDVVTVHWHVAMRRLGAQAVARIAMHDPTVLLPDMAARLSKRIETSDNTVLHGTLLTLAEVCRACRMLLDKNEAGVFEKVRERCFGLLDSVRPSILRSLGAAPILQAACQLIGAGAASSTISTPSESQTWEKVLNLALARQEESVHIAAAEAVSEVSIYVELSSKIQSTLDSWSSLTVPQQQSNALLLGAVDYQLHSAMFERVINHLILLCRPSAPDSPKTLYSPNIEVRRNACDSLTRAITHLGTQLSAICSADLLEKAVRSLLLGLQDYSTDQRGDVGSWVRLSCIAGLRQILILCRQTGQMLPEKELQQVVAGMWKQAAERIDHVRHAAGTSVLAVYHAYEASEVRPIGYDVVEDAFGAGCFTPFEEERVGSMAEADAEKVGMVAHTFKDARQAFPRLCKLLVIARYRISILEGIIISVGSKSDLGERVIGPALTALTAATYPIASLLGDLFTLAKAYFGNNRMFVPAISTVNLLLENGASQADIHEILARLVKMCITNAAKIKSIARLTVSATLCANIALVMRVVPDSHRAALLGLLQTSTELFLAHSFPTVRTCMAEHLYAVLSSSVEFDQHEPAMADSKSHIWLQLEHALLDTKWSAPASVDATTISNISLALRRMLS</sequence>
<dbReference type="GO" id="GO:0005096">
    <property type="term" value="F:GTPase activator activity"/>
    <property type="evidence" value="ECO:0000318"/>
    <property type="project" value="GO_Central"/>
</dbReference>
<dbReference type="STRING" id="237631.A0A0D1EC53"/>
<feature type="region of interest" description="Disordered" evidence="3">
    <location>
        <begin position="351"/>
        <end position="373"/>
    </location>
</feature>
<evidence type="ECO:0000256" key="3">
    <source>
        <dbReference type="SAM" id="MobiDB-lite"/>
    </source>
</evidence>
<dbReference type="InterPro" id="IPR033162">
    <property type="entry name" value="TBCD"/>
</dbReference>
<dbReference type="VEuPathDB" id="FungiDB:UMAG_00347"/>
<keyword evidence="7" id="KW-1185">Reference proteome</keyword>
<feature type="domain" description="Tubulin-folding cofactor D ARM repeats" evidence="5">
    <location>
        <begin position="321"/>
        <end position="561"/>
    </location>
</feature>
<dbReference type="InterPro" id="IPR022577">
    <property type="entry name" value="TBCD_C"/>
</dbReference>
<dbReference type="RefSeq" id="XP_011386242.1">
    <property type="nucleotide sequence ID" value="XM_011387940.1"/>
</dbReference>
<dbReference type="InterPro" id="IPR011989">
    <property type="entry name" value="ARM-like"/>
</dbReference>
<dbReference type="OMA" id="EPHEAWH"/>
<protein>
    <submittedName>
        <fullName evidence="6">Uncharacterized protein</fullName>
    </submittedName>
</protein>
<proteinExistence type="predicted"/>
<dbReference type="InterPro" id="IPR016024">
    <property type="entry name" value="ARM-type_fold"/>
</dbReference>
<dbReference type="GO" id="GO:0048487">
    <property type="term" value="F:beta-tubulin binding"/>
    <property type="evidence" value="ECO:0000318"/>
    <property type="project" value="GO_Central"/>
</dbReference>
<evidence type="ECO:0000256" key="2">
    <source>
        <dbReference type="PROSITE-ProRule" id="PRU00103"/>
    </source>
</evidence>
<accession>A0A0D1EC53</accession>